<protein>
    <submittedName>
        <fullName evidence="13">Uncharacterized protein</fullName>
    </submittedName>
</protein>
<dbReference type="Pfam" id="PF26200">
    <property type="entry name" value="Rcat_RNF216"/>
    <property type="match status" value="1"/>
</dbReference>
<dbReference type="InterPro" id="IPR001841">
    <property type="entry name" value="Znf_RING"/>
</dbReference>
<accession>A0A5C3KK50</accession>
<dbReference type="PROSITE" id="PS50103">
    <property type="entry name" value="ZF_C3H1"/>
    <property type="match status" value="2"/>
</dbReference>
<reference evidence="13 14" key="1">
    <citation type="journal article" date="2019" name="Nat. Ecol. Evol.">
        <title>Megaphylogeny resolves global patterns of mushroom evolution.</title>
        <authorList>
            <person name="Varga T."/>
            <person name="Krizsan K."/>
            <person name="Foldi C."/>
            <person name="Dima B."/>
            <person name="Sanchez-Garcia M."/>
            <person name="Sanchez-Ramirez S."/>
            <person name="Szollosi G.J."/>
            <person name="Szarkandi J.G."/>
            <person name="Papp V."/>
            <person name="Albert L."/>
            <person name="Andreopoulos W."/>
            <person name="Angelini C."/>
            <person name="Antonin V."/>
            <person name="Barry K.W."/>
            <person name="Bougher N.L."/>
            <person name="Buchanan P."/>
            <person name="Buyck B."/>
            <person name="Bense V."/>
            <person name="Catcheside P."/>
            <person name="Chovatia M."/>
            <person name="Cooper J."/>
            <person name="Damon W."/>
            <person name="Desjardin D."/>
            <person name="Finy P."/>
            <person name="Geml J."/>
            <person name="Haridas S."/>
            <person name="Hughes K."/>
            <person name="Justo A."/>
            <person name="Karasinski D."/>
            <person name="Kautmanova I."/>
            <person name="Kiss B."/>
            <person name="Kocsube S."/>
            <person name="Kotiranta H."/>
            <person name="LaButti K.M."/>
            <person name="Lechner B.E."/>
            <person name="Liimatainen K."/>
            <person name="Lipzen A."/>
            <person name="Lukacs Z."/>
            <person name="Mihaltcheva S."/>
            <person name="Morgado L.N."/>
            <person name="Niskanen T."/>
            <person name="Noordeloos M.E."/>
            <person name="Ohm R.A."/>
            <person name="Ortiz-Santana B."/>
            <person name="Ovrebo C."/>
            <person name="Racz N."/>
            <person name="Riley R."/>
            <person name="Savchenko A."/>
            <person name="Shiryaev A."/>
            <person name="Soop K."/>
            <person name="Spirin V."/>
            <person name="Szebenyi C."/>
            <person name="Tomsovsky M."/>
            <person name="Tulloss R.E."/>
            <person name="Uehling J."/>
            <person name="Grigoriev I.V."/>
            <person name="Vagvolgyi C."/>
            <person name="Papp T."/>
            <person name="Martin F.M."/>
            <person name="Miettinen O."/>
            <person name="Hibbett D.S."/>
            <person name="Nagy L.G."/>
        </authorList>
    </citation>
    <scope>NUCLEOTIDE SEQUENCE [LARGE SCALE GENOMIC DNA]</scope>
    <source>
        <strain evidence="13 14">CBS 121175</strain>
    </source>
</reference>
<keyword evidence="3 8" id="KW-0479">Metal-binding</keyword>
<feature type="domain" description="C3H1-type" evidence="11">
    <location>
        <begin position="25"/>
        <end position="52"/>
    </location>
</feature>
<evidence type="ECO:0000256" key="3">
    <source>
        <dbReference type="ARBA" id="ARBA00022723"/>
    </source>
</evidence>
<feature type="region of interest" description="Disordered" evidence="9">
    <location>
        <begin position="59"/>
        <end position="97"/>
    </location>
</feature>
<dbReference type="GO" id="GO:0000151">
    <property type="term" value="C:ubiquitin ligase complex"/>
    <property type="evidence" value="ECO:0007669"/>
    <property type="project" value="TreeGrafter"/>
</dbReference>
<feature type="zinc finger region" description="C3H1-type" evidence="8">
    <location>
        <begin position="99"/>
        <end position="126"/>
    </location>
</feature>
<dbReference type="GO" id="GO:0043161">
    <property type="term" value="P:proteasome-mediated ubiquitin-dependent protein catabolic process"/>
    <property type="evidence" value="ECO:0007669"/>
    <property type="project" value="TreeGrafter"/>
</dbReference>
<evidence type="ECO:0000256" key="4">
    <source>
        <dbReference type="ARBA" id="ARBA00022737"/>
    </source>
</evidence>
<sequence>MTPAQSSLQADGASALQGADRSYDRVVQRRCQRYDKGECKLGADCPDLHRLRLSAVPFKPAVKGKGPGETTATKDNPPNSTNAHEPQGEIPKTPKAAKRTVKNPCFEWDLHGACYKNPCPYRHDPKVPTEIKPAEPPKSEEEQERLRQAAAAEVKRKLEGVINSRKLREASRRQASSQASCQTGAAEVKVTLEGVIQSRRWREAGCQGEIPYDKSLDWLAVEKIIASARAEIEFEARRVKEEVLNQGLVTIEQSRRAELERSRLNEVEVVRRNQLLARQREEEHLERLREKARLEDVARREAEIERQQREAREKKRLELKAECQRKAEAQRRQQMLEELEKKKKDEDLLRQQMKERRREEQLEKKAARQRKAEERQQMLEELAKKKLEELIRQQREERERERRQREEVGRRRAEEKEKLRIEKLKWESEATVQLVVRQSNLVTFSAGVEIKGVIPGFDLCSITLRDLAPNVTREDVDKLFAEDLQLCRSTFSISSLKSVKGNTKVAAILMRSDEASVMELALDGAEIRGHKFKVEVGANATWGKMNSSSKSDSTTSTLTIDWLPPCLTMIGTLQSVEEAEAKAKEIDGRDMAGRQLRAAMNKRPVGQYVERYYNQASIRLTNIPTDLSVSDVAEATGIDSSGLRQIKSPIYDLDSVTKSLEQNLQPFNPVLNSFVTSNNGNRVQARIQFDSYDDANRACKAIEQGSLGTFPAFRPSLPKPHQYIITIPVGQYNSQKHRWDALGETLDKESAYIQVVKLGGGERVLVKVLGSNNEQVGVLKARAESLVAGDRLDSSHWNSTFLTSNGSTFLDKVNRDSQAYVCADRRLQLLRIFGNGEAISKARDMIKEEVDRLNGLEWSERIPHHAIAFFKRVGLEILEESEAVGKGNVSLDLASKTLRVKGGDDARQLVWGLQRQAAETKQEIKRGSGVGGAEETTCPICYGRATTETFICGHAYCHGCLESYLSSALDSDSFPLVCMGDECRCNAPLSIPLIQRHVSLEKLNRLAEVAFDAYLSKHQKELKFCQTPDCTQIYESTDAPSTQKCPSCFRLICGSCNEAPHEDMTCEEARKSKELTDEKLNALNDEWAKNNGVKRCPSCTVLVFKVDGCNHMHCKCGAHFCWVCATAFDDVYGHLSSAHGGYN</sequence>
<evidence type="ECO:0000256" key="6">
    <source>
        <dbReference type="ARBA" id="ARBA00022786"/>
    </source>
</evidence>
<feature type="domain" description="RING-type" evidence="12">
    <location>
        <begin position="934"/>
        <end position="1143"/>
    </location>
</feature>
<dbReference type="GO" id="GO:0097039">
    <property type="term" value="P:protein linear polyubiquitination"/>
    <property type="evidence" value="ECO:0007669"/>
    <property type="project" value="TreeGrafter"/>
</dbReference>
<evidence type="ECO:0000256" key="2">
    <source>
        <dbReference type="ARBA" id="ARBA00022679"/>
    </source>
</evidence>
<dbReference type="PROSITE" id="PS00518">
    <property type="entry name" value="ZF_RING_1"/>
    <property type="match status" value="1"/>
</dbReference>
<dbReference type="InterPro" id="IPR044066">
    <property type="entry name" value="TRIAD_supradom"/>
</dbReference>
<evidence type="ECO:0000313" key="14">
    <source>
        <dbReference type="Proteomes" id="UP000307440"/>
    </source>
</evidence>
<dbReference type="AlphaFoldDB" id="A0A5C3KK50"/>
<dbReference type="PROSITE" id="PS50089">
    <property type="entry name" value="ZF_RING_2"/>
    <property type="match status" value="1"/>
</dbReference>
<dbReference type="PANTHER" id="PTHR22770:SF13">
    <property type="entry name" value="RING-TYPE DOMAIN-CONTAINING PROTEIN"/>
    <property type="match status" value="1"/>
</dbReference>
<feature type="domain" description="RING-type" evidence="10">
    <location>
        <begin position="938"/>
        <end position="982"/>
    </location>
</feature>
<dbReference type="Gene3D" id="3.30.40.10">
    <property type="entry name" value="Zinc/RING finger domain, C3HC4 (zinc finger)"/>
    <property type="match status" value="1"/>
</dbReference>
<dbReference type="Proteomes" id="UP000307440">
    <property type="component" value="Unassembled WGS sequence"/>
</dbReference>
<evidence type="ECO:0000259" key="11">
    <source>
        <dbReference type="PROSITE" id="PS50103"/>
    </source>
</evidence>
<dbReference type="Gene3D" id="1.20.120.1750">
    <property type="match status" value="1"/>
</dbReference>
<evidence type="ECO:0000256" key="5">
    <source>
        <dbReference type="ARBA" id="ARBA00022771"/>
    </source>
</evidence>
<dbReference type="Gene3D" id="4.10.1000.10">
    <property type="entry name" value="Zinc finger, CCCH-type"/>
    <property type="match status" value="1"/>
</dbReference>
<feature type="compositionally biased region" description="Polar residues" evidence="9">
    <location>
        <begin position="70"/>
        <end position="84"/>
    </location>
</feature>
<dbReference type="InterPro" id="IPR013083">
    <property type="entry name" value="Znf_RING/FYVE/PHD"/>
</dbReference>
<keyword evidence="4" id="KW-0677">Repeat</keyword>
<feature type="region of interest" description="Disordered" evidence="9">
    <location>
        <begin position="354"/>
        <end position="374"/>
    </location>
</feature>
<keyword evidence="6" id="KW-0833">Ubl conjugation pathway</keyword>
<dbReference type="PANTHER" id="PTHR22770">
    <property type="entry name" value="UBIQUITIN CONJUGATING ENZYME 7 INTERACTING PROTEIN-RELATED"/>
    <property type="match status" value="1"/>
</dbReference>
<evidence type="ECO:0000313" key="13">
    <source>
        <dbReference type="EMBL" id="TFK20253.1"/>
    </source>
</evidence>
<evidence type="ECO:0000256" key="9">
    <source>
        <dbReference type="SAM" id="MobiDB-lite"/>
    </source>
</evidence>
<feature type="zinc finger region" description="C3H1-type" evidence="8">
    <location>
        <begin position="25"/>
        <end position="52"/>
    </location>
</feature>
<dbReference type="InterPro" id="IPR002867">
    <property type="entry name" value="IBR_dom"/>
</dbReference>
<feature type="region of interest" description="Disordered" evidence="9">
    <location>
        <begin position="1"/>
        <end position="24"/>
    </location>
</feature>
<dbReference type="InterPro" id="IPR000571">
    <property type="entry name" value="Znf_CCCH"/>
</dbReference>
<dbReference type="GO" id="GO:0004842">
    <property type="term" value="F:ubiquitin-protein transferase activity"/>
    <property type="evidence" value="ECO:0007669"/>
    <property type="project" value="TreeGrafter"/>
</dbReference>
<dbReference type="OrthoDB" id="1431934at2759"/>
<dbReference type="EMBL" id="ML210306">
    <property type="protein sequence ID" value="TFK20253.1"/>
    <property type="molecule type" value="Genomic_DNA"/>
</dbReference>
<evidence type="ECO:0000256" key="8">
    <source>
        <dbReference type="PROSITE-ProRule" id="PRU00723"/>
    </source>
</evidence>
<keyword evidence="2" id="KW-0808">Transferase</keyword>
<dbReference type="SMART" id="SM00356">
    <property type="entry name" value="ZnF_C3H1"/>
    <property type="match status" value="2"/>
</dbReference>
<dbReference type="CDD" id="cd20335">
    <property type="entry name" value="BRcat_RBR"/>
    <property type="match status" value="1"/>
</dbReference>
<keyword evidence="14" id="KW-1185">Reference proteome</keyword>
<dbReference type="PROSITE" id="PS51873">
    <property type="entry name" value="TRIAD"/>
    <property type="match status" value="1"/>
</dbReference>
<organism evidence="13 14">
    <name type="scientific">Coprinopsis marcescibilis</name>
    <name type="common">Agaric fungus</name>
    <name type="synonym">Psathyrella marcescibilis</name>
    <dbReference type="NCBI Taxonomy" id="230819"/>
    <lineage>
        <taxon>Eukaryota</taxon>
        <taxon>Fungi</taxon>
        <taxon>Dikarya</taxon>
        <taxon>Basidiomycota</taxon>
        <taxon>Agaricomycotina</taxon>
        <taxon>Agaricomycetes</taxon>
        <taxon>Agaricomycetidae</taxon>
        <taxon>Agaricales</taxon>
        <taxon>Agaricineae</taxon>
        <taxon>Psathyrellaceae</taxon>
        <taxon>Coprinopsis</taxon>
    </lineage>
</organism>
<evidence type="ECO:0000259" key="12">
    <source>
        <dbReference type="PROSITE" id="PS51873"/>
    </source>
</evidence>
<evidence type="ECO:0000259" key="10">
    <source>
        <dbReference type="PROSITE" id="PS50089"/>
    </source>
</evidence>
<gene>
    <name evidence="13" type="ORF">FA15DRAFT_673627</name>
</gene>
<dbReference type="SUPFAM" id="SSF57850">
    <property type="entry name" value="RING/U-box"/>
    <property type="match status" value="3"/>
</dbReference>
<dbReference type="GO" id="GO:0008270">
    <property type="term" value="F:zinc ion binding"/>
    <property type="evidence" value="ECO:0007669"/>
    <property type="project" value="UniProtKB-KW"/>
</dbReference>
<evidence type="ECO:0000256" key="7">
    <source>
        <dbReference type="ARBA" id="ARBA00022833"/>
    </source>
</evidence>
<dbReference type="InterPro" id="IPR017907">
    <property type="entry name" value="Znf_RING_CS"/>
</dbReference>
<dbReference type="SMART" id="SM00647">
    <property type="entry name" value="IBR"/>
    <property type="match status" value="2"/>
</dbReference>
<dbReference type="GO" id="GO:0043130">
    <property type="term" value="F:ubiquitin binding"/>
    <property type="evidence" value="ECO:0007669"/>
    <property type="project" value="TreeGrafter"/>
</dbReference>
<dbReference type="InterPro" id="IPR051628">
    <property type="entry name" value="LUBAC_E3_Ligases"/>
</dbReference>
<feature type="domain" description="C3H1-type" evidence="11">
    <location>
        <begin position="99"/>
        <end position="126"/>
    </location>
</feature>
<proteinExistence type="predicted"/>
<name>A0A5C3KK50_COPMA</name>
<keyword evidence="5 8" id="KW-0863">Zinc-finger</keyword>
<dbReference type="Pfam" id="PF01485">
    <property type="entry name" value="IBR"/>
    <property type="match status" value="1"/>
</dbReference>
<keyword evidence="7 8" id="KW-0862">Zinc</keyword>
<comment type="pathway">
    <text evidence="1">Protein modification; protein ubiquitination.</text>
</comment>
<evidence type="ECO:0000256" key="1">
    <source>
        <dbReference type="ARBA" id="ARBA00004906"/>
    </source>
</evidence>
<dbReference type="STRING" id="230819.A0A5C3KK50"/>